<feature type="compositionally biased region" description="Basic and acidic residues" evidence="1">
    <location>
        <begin position="94"/>
        <end position="109"/>
    </location>
</feature>
<evidence type="ECO:0000313" key="3">
    <source>
        <dbReference type="Proteomes" id="UP000001055"/>
    </source>
</evidence>
<sequence length="109" mass="12622">MSCEGGRVSCWRWLLSMRWARNFAERSGGEHGRRCLETGQVLLYPCIGFAEAEEWQRRRSSVVCVKPRPVFYDDSEDILLTRQMLSPANSHSPGHYDRRGVGRRAEARH</sequence>
<dbReference type="EMBL" id="CH445336">
    <property type="protein sequence ID" value="EAT84729.1"/>
    <property type="molecule type" value="Genomic_DNA"/>
</dbReference>
<dbReference type="RefSeq" id="XP_001798764.1">
    <property type="nucleotide sequence ID" value="XM_001798712.1"/>
</dbReference>
<protein>
    <submittedName>
        <fullName evidence="2">Uncharacterized protein</fullName>
    </submittedName>
</protein>
<dbReference type="InParanoid" id="Q0UIG1"/>
<evidence type="ECO:0000313" key="2">
    <source>
        <dbReference type="EMBL" id="EAT84729.1"/>
    </source>
</evidence>
<evidence type="ECO:0000256" key="1">
    <source>
        <dbReference type="SAM" id="MobiDB-lite"/>
    </source>
</evidence>
<gene>
    <name evidence="2" type="ORF">SNOG_08453</name>
</gene>
<feature type="region of interest" description="Disordered" evidence="1">
    <location>
        <begin position="84"/>
        <end position="109"/>
    </location>
</feature>
<dbReference type="KEGG" id="pno:SNOG_08453"/>
<dbReference type="AlphaFoldDB" id="Q0UIG1"/>
<accession>Q0UIG1</accession>
<organism evidence="2 3">
    <name type="scientific">Phaeosphaeria nodorum (strain SN15 / ATCC MYA-4574 / FGSC 10173)</name>
    <name type="common">Glume blotch fungus</name>
    <name type="synonym">Parastagonospora nodorum</name>
    <dbReference type="NCBI Taxonomy" id="321614"/>
    <lineage>
        <taxon>Eukaryota</taxon>
        <taxon>Fungi</taxon>
        <taxon>Dikarya</taxon>
        <taxon>Ascomycota</taxon>
        <taxon>Pezizomycotina</taxon>
        <taxon>Dothideomycetes</taxon>
        <taxon>Pleosporomycetidae</taxon>
        <taxon>Pleosporales</taxon>
        <taxon>Pleosporineae</taxon>
        <taxon>Phaeosphaeriaceae</taxon>
        <taxon>Parastagonospora</taxon>
    </lineage>
</organism>
<reference evidence="3" key="1">
    <citation type="journal article" date="2007" name="Plant Cell">
        <title>Dothideomycete-plant interactions illuminated by genome sequencing and EST analysis of the wheat pathogen Stagonospora nodorum.</title>
        <authorList>
            <person name="Hane J.K."/>
            <person name="Lowe R.G."/>
            <person name="Solomon P.S."/>
            <person name="Tan K.C."/>
            <person name="Schoch C.L."/>
            <person name="Spatafora J.W."/>
            <person name="Crous P.W."/>
            <person name="Kodira C."/>
            <person name="Birren B.W."/>
            <person name="Galagan J.E."/>
            <person name="Torriani S.F."/>
            <person name="McDonald B.A."/>
            <person name="Oliver R.P."/>
        </authorList>
    </citation>
    <scope>NUCLEOTIDE SEQUENCE [LARGE SCALE GENOMIC DNA]</scope>
    <source>
        <strain evidence="3">SN15 / ATCC MYA-4574 / FGSC 10173</strain>
    </source>
</reference>
<dbReference type="Proteomes" id="UP000001055">
    <property type="component" value="Unassembled WGS sequence"/>
</dbReference>
<name>Q0UIG1_PHANO</name>
<proteinExistence type="predicted"/>
<dbReference type="GeneID" id="5975662"/>